<gene>
    <name evidence="2" type="ORF">SAMN05443248_6658</name>
</gene>
<evidence type="ECO:0008006" key="4">
    <source>
        <dbReference type="Google" id="ProtNLM"/>
    </source>
</evidence>
<feature type="chain" id="PRO_5012364290" description="DUF3617 family protein" evidence="1">
    <location>
        <begin position="20"/>
        <end position="145"/>
    </location>
</feature>
<dbReference type="EMBL" id="LT670817">
    <property type="protein sequence ID" value="SHH88377.1"/>
    <property type="molecule type" value="Genomic_DNA"/>
</dbReference>
<evidence type="ECO:0000313" key="3">
    <source>
        <dbReference type="Proteomes" id="UP000189796"/>
    </source>
</evidence>
<reference evidence="2 3" key="1">
    <citation type="submission" date="2016-11" db="EMBL/GenBank/DDBJ databases">
        <authorList>
            <person name="Jaros S."/>
            <person name="Januszkiewicz K."/>
            <person name="Wedrychowicz H."/>
        </authorList>
    </citation>
    <scope>NUCLEOTIDE SEQUENCE [LARGE SCALE GENOMIC DNA]</scope>
    <source>
        <strain evidence="2 3">GAS138</strain>
    </source>
</reference>
<proteinExistence type="predicted"/>
<protein>
    <recommendedName>
        <fullName evidence="4">DUF3617 family protein</fullName>
    </recommendedName>
</protein>
<dbReference type="Pfam" id="PF12276">
    <property type="entry name" value="DUF3617"/>
    <property type="match status" value="1"/>
</dbReference>
<keyword evidence="1" id="KW-0732">Signal</keyword>
<name>A0A1M5WLK8_9BRAD</name>
<dbReference type="OrthoDB" id="8235498at2"/>
<dbReference type="InterPro" id="IPR022061">
    <property type="entry name" value="DUF3617"/>
</dbReference>
<feature type="signal peptide" evidence="1">
    <location>
        <begin position="1"/>
        <end position="19"/>
    </location>
</feature>
<evidence type="ECO:0000313" key="2">
    <source>
        <dbReference type="EMBL" id="SHH88377.1"/>
    </source>
</evidence>
<organism evidence="2 3">
    <name type="scientific">Bradyrhizobium erythrophlei</name>
    <dbReference type="NCBI Taxonomy" id="1437360"/>
    <lineage>
        <taxon>Bacteria</taxon>
        <taxon>Pseudomonadati</taxon>
        <taxon>Pseudomonadota</taxon>
        <taxon>Alphaproteobacteria</taxon>
        <taxon>Hyphomicrobiales</taxon>
        <taxon>Nitrobacteraceae</taxon>
        <taxon>Bradyrhizobium</taxon>
    </lineage>
</organism>
<dbReference type="RefSeq" id="WP_079605007.1">
    <property type="nucleotide sequence ID" value="NZ_LT670817.1"/>
</dbReference>
<accession>A0A1M5WLK8</accession>
<evidence type="ECO:0000256" key="1">
    <source>
        <dbReference type="SAM" id="SignalP"/>
    </source>
</evidence>
<dbReference type="AlphaFoldDB" id="A0A1M5WLK8"/>
<sequence length="145" mass="15662">MNKFVVVLFCALSGPAALAAAENLIEPGQWKITSKNVVNGATMPPQVKARCLSPEQAGDVAKTFGPATNTVNSTCERTEYEATGRTLKWHLQCKGQMGMDVSGNFNFDSASHYTATITTKAWMAGMLTNDVKTELEAERVSECQP</sequence>
<dbReference type="Proteomes" id="UP000189796">
    <property type="component" value="Chromosome I"/>
</dbReference>